<dbReference type="AlphaFoldDB" id="A0AA86JDG8"/>
<organism evidence="2 3">
    <name type="scientific">Clostridium neonatale</name>
    <dbReference type="NCBI Taxonomy" id="137838"/>
    <lineage>
        <taxon>Bacteria</taxon>
        <taxon>Bacillati</taxon>
        <taxon>Bacillota</taxon>
        <taxon>Clostridia</taxon>
        <taxon>Eubacteriales</taxon>
        <taxon>Clostridiaceae</taxon>
        <taxon>Clostridium</taxon>
    </lineage>
</organism>
<dbReference type="Gene3D" id="1.10.3910.10">
    <property type="entry name" value="SP0561-like"/>
    <property type="match status" value="1"/>
</dbReference>
<reference evidence="2" key="1">
    <citation type="submission" date="2021-10" db="EMBL/GenBank/DDBJ databases">
        <authorList>
            <person name="Mesa V."/>
        </authorList>
    </citation>
    <scope>NUCLEOTIDE SEQUENCE</scope>
    <source>
        <strain evidence="2">CC3_PB</strain>
    </source>
</reference>
<feature type="domain" description="DUF1858" evidence="1">
    <location>
        <begin position="12"/>
        <end position="65"/>
    </location>
</feature>
<accession>A0AA86JDG8</accession>
<dbReference type="InterPro" id="IPR015077">
    <property type="entry name" value="DUF1858"/>
</dbReference>
<dbReference type="InterPro" id="IPR038062">
    <property type="entry name" value="ScdA-like_N_sf"/>
</dbReference>
<evidence type="ECO:0000313" key="3">
    <source>
        <dbReference type="Proteomes" id="UP000789738"/>
    </source>
</evidence>
<protein>
    <recommendedName>
        <fullName evidence="1">DUF1858 domain-containing protein</fullName>
    </recommendedName>
</protein>
<proteinExistence type="predicted"/>
<gene>
    <name evidence="2" type="ORF">CNEO_40255</name>
</gene>
<dbReference type="EMBL" id="CAKJVE010000004">
    <property type="protein sequence ID" value="CAG9702996.1"/>
    <property type="molecule type" value="Genomic_DNA"/>
</dbReference>
<name>A0AA86JDG8_9CLOT</name>
<dbReference type="NCBIfam" id="TIGR03980">
    <property type="entry name" value="prismane_assoc"/>
    <property type="match status" value="1"/>
</dbReference>
<evidence type="ECO:0000259" key="1">
    <source>
        <dbReference type="Pfam" id="PF08984"/>
    </source>
</evidence>
<dbReference type="SUPFAM" id="SSF140683">
    <property type="entry name" value="SP0561-like"/>
    <property type="match status" value="1"/>
</dbReference>
<dbReference type="PANTHER" id="PTHR39341">
    <property type="entry name" value="BSL7085 PROTEIN"/>
    <property type="match status" value="1"/>
</dbReference>
<dbReference type="Proteomes" id="UP000789738">
    <property type="component" value="Unassembled WGS sequence"/>
</dbReference>
<evidence type="ECO:0000313" key="2">
    <source>
        <dbReference type="EMBL" id="CAG9702996.1"/>
    </source>
</evidence>
<dbReference type="Pfam" id="PF08984">
    <property type="entry name" value="DUF1858"/>
    <property type="match status" value="1"/>
</dbReference>
<dbReference type="InterPro" id="IPR023883">
    <property type="entry name" value="CHP03980_redox-disulphide"/>
</dbReference>
<sequence length="70" mass="7440">MTFIHKEGEDMITKDMTIGEIVNADSSKAEVLMSFGMGCVGCPSAQAETLAEAAVVHGINLEQLLEALNK</sequence>
<dbReference type="PANTHER" id="PTHR39341:SF1">
    <property type="entry name" value="DUF1858 DOMAIN-CONTAINING PROTEIN"/>
    <property type="match status" value="1"/>
</dbReference>
<comment type="caution">
    <text evidence="2">The sequence shown here is derived from an EMBL/GenBank/DDBJ whole genome shotgun (WGS) entry which is preliminary data.</text>
</comment>